<keyword evidence="5 7" id="KW-0560">Oxidoreductase</keyword>
<dbReference type="PANTHER" id="PTHR13847">
    <property type="entry name" value="SARCOSINE DEHYDROGENASE-RELATED"/>
    <property type="match status" value="1"/>
</dbReference>
<dbReference type="Pfam" id="PF01266">
    <property type="entry name" value="DAO"/>
    <property type="match status" value="1"/>
</dbReference>
<dbReference type="Gene3D" id="3.50.50.60">
    <property type="entry name" value="FAD/NAD(P)-binding domain"/>
    <property type="match status" value="2"/>
</dbReference>
<keyword evidence="3 7" id="KW-0285">Flavoprotein</keyword>
<protein>
    <recommendedName>
        <fullName evidence="7">D-amino acid dehydrogenase</fullName>
        <ecNumber evidence="7">1.4.99.-</ecNumber>
    </recommendedName>
</protein>
<keyword evidence="4 7" id="KW-0274">FAD</keyword>
<evidence type="ECO:0000256" key="3">
    <source>
        <dbReference type="ARBA" id="ARBA00022630"/>
    </source>
</evidence>
<comment type="function">
    <text evidence="7">Oxidative deamination of D-amino acids.</text>
</comment>
<evidence type="ECO:0000256" key="7">
    <source>
        <dbReference type="HAMAP-Rule" id="MF_01202"/>
    </source>
</evidence>
<gene>
    <name evidence="7" type="primary">dadA</name>
    <name evidence="9" type="ORF">EV678_2628</name>
</gene>
<sequence>MRVLVLGAGVVGVTSAWFLAEAGHEVTVVDRQPGAALETSFANGGQISVCHAEPWANPRAPFKALEWLGKEDAPLLFRLRYDPALFAWSLRFLANCPPGATRRNIRDIIALALYSRQRLQALRQTLPLDYDQRCQGILHIFTQAAEFEAACHAAALMREFGVDREPVDAARCVAIEPALAAVQGRLAGGDYTPSDESGDAHRFTQRLAEAAAARGVQFRYNCPVEKIASAGGRVAGVVAGGDLLLADAYVVALGSYSPALLKPAGVKACVYPGKGYSATIALSPDSVAPSVSITDDERKIVMSRLGNRLRVAGTAEFNGHNLDLTPVRCEALLRRALELFPQLRPDGDPLYWCGLRPVTPSNVPLIGRTRLPNLWLNTGHGTLGWTLSCGSAAALADLISGRRPEPDFPFLGTTKQ</sequence>
<name>A0ABY0IPV1_9RHOO</name>
<comment type="caution">
    <text evidence="9">The sequence shown here is derived from an EMBL/GenBank/DDBJ whole genome shotgun (WGS) entry which is preliminary data.</text>
</comment>
<accession>A0ABY0IPV1</accession>
<dbReference type="Proteomes" id="UP000292136">
    <property type="component" value="Unassembled WGS sequence"/>
</dbReference>
<comment type="similarity">
    <text evidence="2 7">Belongs to the DadA oxidoreductase family.</text>
</comment>
<dbReference type="NCBIfam" id="NF001933">
    <property type="entry name" value="PRK00711.1"/>
    <property type="match status" value="1"/>
</dbReference>
<evidence type="ECO:0000256" key="6">
    <source>
        <dbReference type="ARBA" id="ARBA00047884"/>
    </source>
</evidence>
<dbReference type="InterPro" id="IPR006076">
    <property type="entry name" value="FAD-dep_OxRdtase"/>
</dbReference>
<reference evidence="9 10" key="1">
    <citation type="submission" date="2019-02" db="EMBL/GenBank/DDBJ databases">
        <title>Genomic Encyclopedia of Type Strains, Phase IV (KMG-IV): sequencing the most valuable type-strain genomes for metagenomic binning, comparative biology and taxonomic classification.</title>
        <authorList>
            <person name="Goeker M."/>
        </authorList>
    </citation>
    <scope>NUCLEOTIDE SEQUENCE [LARGE SCALE GENOMIC DNA]</scope>
    <source>
        <strain evidence="9 10">DSM 21223</strain>
    </source>
</reference>
<evidence type="ECO:0000259" key="8">
    <source>
        <dbReference type="Pfam" id="PF01266"/>
    </source>
</evidence>
<dbReference type="EC" id="1.4.99.-" evidence="7"/>
<dbReference type="EMBL" id="SHKM01000002">
    <property type="protein sequence ID" value="RZT76745.1"/>
    <property type="molecule type" value="Genomic_DNA"/>
</dbReference>
<evidence type="ECO:0000313" key="9">
    <source>
        <dbReference type="EMBL" id="RZT76745.1"/>
    </source>
</evidence>
<dbReference type="InterPro" id="IPR023080">
    <property type="entry name" value="DadA"/>
</dbReference>
<dbReference type="InterPro" id="IPR036188">
    <property type="entry name" value="FAD/NAD-bd_sf"/>
</dbReference>
<dbReference type="SUPFAM" id="SSF54373">
    <property type="entry name" value="FAD-linked reductases, C-terminal domain"/>
    <property type="match status" value="1"/>
</dbReference>
<evidence type="ECO:0000256" key="2">
    <source>
        <dbReference type="ARBA" id="ARBA00009410"/>
    </source>
</evidence>
<comment type="catalytic activity">
    <reaction evidence="6 7">
        <text>a D-alpha-amino acid + A + H2O = a 2-oxocarboxylate + AH2 + NH4(+)</text>
        <dbReference type="Rhea" id="RHEA:18125"/>
        <dbReference type="ChEBI" id="CHEBI:13193"/>
        <dbReference type="ChEBI" id="CHEBI:15377"/>
        <dbReference type="ChEBI" id="CHEBI:17499"/>
        <dbReference type="ChEBI" id="CHEBI:28938"/>
        <dbReference type="ChEBI" id="CHEBI:35179"/>
        <dbReference type="ChEBI" id="CHEBI:59871"/>
    </reaction>
</comment>
<evidence type="ECO:0000256" key="4">
    <source>
        <dbReference type="ARBA" id="ARBA00022827"/>
    </source>
</evidence>
<organism evidence="9 10">
    <name type="scientific">Azospira oryzae</name>
    <dbReference type="NCBI Taxonomy" id="146939"/>
    <lineage>
        <taxon>Bacteria</taxon>
        <taxon>Pseudomonadati</taxon>
        <taxon>Pseudomonadota</taxon>
        <taxon>Betaproteobacteria</taxon>
        <taxon>Rhodocyclales</taxon>
        <taxon>Rhodocyclaceae</taxon>
        <taxon>Azospira</taxon>
    </lineage>
</organism>
<proteinExistence type="inferred from homology"/>
<dbReference type="Gene3D" id="3.30.9.10">
    <property type="entry name" value="D-Amino Acid Oxidase, subunit A, domain 2"/>
    <property type="match status" value="1"/>
</dbReference>
<keyword evidence="10" id="KW-1185">Reference proteome</keyword>
<evidence type="ECO:0000256" key="5">
    <source>
        <dbReference type="ARBA" id="ARBA00023002"/>
    </source>
</evidence>
<evidence type="ECO:0000313" key="10">
    <source>
        <dbReference type="Proteomes" id="UP000292136"/>
    </source>
</evidence>
<comment type="cofactor">
    <cofactor evidence="1 7">
        <name>FAD</name>
        <dbReference type="ChEBI" id="CHEBI:57692"/>
    </cofactor>
</comment>
<feature type="binding site" evidence="7">
    <location>
        <begin position="3"/>
        <end position="17"/>
    </location>
    <ligand>
        <name>FAD</name>
        <dbReference type="ChEBI" id="CHEBI:57692"/>
    </ligand>
</feature>
<evidence type="ECO:0000256" key="1">
    <source>
        <dbReference type="ARBA" id="ARBA00001974"/>
    </source>
</evidence>
<dbReference type="SUPFAM" id="SSF51905">
    <property type="entry name" value="FAD/NAD(P)-binding domain"/>
    <property type="match status" value="1"/>
</dbReference>
<dbReference type="HAMAP" id="MF_01202">
    <property type="entry name" value="DadA"/>
    <property type="match status" value="1"/>
</dbReference>
<feature type="domain" description="FAD dependent oxidoreductase" evidence="8">
    <location>
        <begin position="2"/>
        <end position="398"/>
    </location>
</feature>
<dbReference type="RefSeq" id="WP_235832463.1">
    <property type="nucleotide sequence ID" value="NZ_SHKM01000002.1"/>
</dbReference>
<dbReference type="PANTHER" id="PTHR13847:SF280">
    <property type="entry name" value="D-AMINO ACID DEHYDROGENASE"/>
    <property type="match status" value="1"/>
</dbReference>